<dbReference type="PROSITE" id="PS50294">
    <property type="entry name" value="WD_REPEATS_REGION"/>
    <property type="match status" value="1"/>
</dbReference>
<dbReference type="AlphaFoldDB" id="A0A3N1NSR5"/>
<keyword evidence="1" id="KW-0853">WD repeat</keyword>
<dbReference type="OrthoDB" id="6192037at2"/>
<dbReference type="InterPro" id="IPR001680">
    <property type="entry name" value="WD40_rpt"/>
</dbReference>
<comment type="caution">
    <text evidence="2">The sequence shown here is derived from an EMBL/GenBank/DDBJ whole genome shotgun (WGS) entry which is preliminary data.</text>
</comment>
<feature type="repeat" description="WD" evidence="1">
    <location>
        <begin position="163"/>
        <end position="204"/>
    </location>
</feature>
<dbReference type="PROSITE" id="PS50082">
    <property type="entry name" value="WD_REPEATS_2"/>
    <property type="match status" value="3"/>
</dbReference>
<feature type="repeat" description="WD" evidence="1">
    <location>
        <begin position="204"/>
        <end position="236"/>
    </location>
</feature>
<name>A0A3N1NSR5_9GAMM</name>
<dbReference type="PANTHER" id="PTHR19879:SF9">
    <property type="entry name" value="TRANSCRIPTION INITIATION FACTOR TFIID SUBUNIT 5"/>
    <property type="match status" value="1"/>
</dbReference>
<dbReference type="PANTHER" id="PTHR19879">
    <property type="entry name" value="TRANSCRIPTION INITIATION FACTOR TFIID"/>
    <property type="match status" value="1"/>
</dbReference>
<sequence length="334" mass="36712">MRNAASVVRHFSRLGLCSLLGLTLAGCDRPAEPVASLEVASRSVQSGALSRNGAWAVVGSGYQGGSLWALDTDERRYDWNHKADSLTLITSASFSPEGNFALTTDERTLVLWNRQIGRAEQYWSSPSEILASDLGPEGEHALLGLADHRASVYNVRRGGIIRNLHHSDRVSAVSLSADGTRALTGSDEGTSTLWNLETGDPIVSQQHDSPVQCVAMSPDGRKLLSAARYERPRLWSAEGDLIWELPLPEERVKRGTQVTVARFSDDGDWLLTGQPSGRVDLWDLQRRAVVYSWQLPKRKAFHPTAVAVMDLAFTDNPDVYRALSSDGFVHDLTY</sequence>
<proteinExistence type="predicted"/>
<gene>
    <name evidence="2" type="ORF">EDC38_2979</name>
</gene>
<feature type="repeat" description="WD" evidence="1">
    <location>
        <begin position="258"/>
        <end position="292"/>
    </location>
</feature>
<dbReference type="SMART" id="SM00320">
    <property type="entry name" value="WD40"/>
    <property type="match status" value="4"/>
</dbReference>
<reference evidence="2 3" key="1">
    <citation type="submission" date="2018-11" db="EMBL/GenBank/DDBJ databases">
        <title>Genomic Encyclopedia of Type Strains, Phase IV (KMG-IV): sequencing the most valuable type-strain genomes for metagenomic binning, comparative biology and taxonomic classification.</title>
        <authorList>
            <person name="Goeker M."/>
        </authorList>
    </citation>
    <scope>NUCLEOTIDE SEQUENCE [LARGE SCALE GENOMIC DNA]</scope>
    <source>
        <strain evidence="2 3">DSM 16974</strain>
    </source>
</reference>
<dbReference type="Pfam" id="PF00400">
    <property type="entry name" value="WD40"/>
    <property type="match status" value="4"/>
</dbReference>
<accession>A0A3N1NSR5</accession>
<dbReference type="Gene3D" id="2.130.10.10">
    <property type="entry name" value="YVTN repeat-like/Quinoprotein amine dehydrogenase"/>
    <property type="match status" value="2"/>
</dbReference>
<dbReference type="PROSITE" id="PS51257">
    <property type="entry name" value="PROKAR_LIPOPROTEIN"/>
    <property type="match status" value="1"/>
</dbReference>
<dbReference type="InterPro" id="IPR015943">
    <property type="entry name" value="WD40/YVTN_repeat-like_dom_sf"/>
</dbReference>
<evidence type="ECO:0000256" key="1">
    <source>
        <dbReference type="PROSITE-ProRule" id="PRU00221"/>
    </source>
</evidence>
<protein>
    <submittedName>
        <fullName evidence="2">WD-40 repeat-containing protein</fullName>
    </submittedName>
</protein>
<keyword evidence="3" id="KW-1185">Reference proteome</keyword>
<dbReference type="SUPFAM" id="SSF50978">
    <property type="entry name" value="WD40 repeat-like"/>
    <property type="match status" value="1"/>
</dbReference>
<organism evidence="2 3">
    <name type="scientific">Marinimicrobium koreense</name>
    <dbReference type="NCBI Taxonomy" id="306545"/>
    <lineage>
        <taxon>Bacteria</taxon>
        <taxon>Pseudomonadati</taxon>
        <taxon>Pseudomonadota</taxon>
        <taxon>Gammaproteobacteria</taxon>
        <taxon>Cellvibrionales</taxon>
        <taxon>Cellvibrionaceae</taxon>
        <taxon>Marinimicrobium</taxon>
    </lineage>
</organism>
<evidence type="ECO:0000313" key="2">
    <source>
        <dbReference type="EMBL" id="ROQ18007.1"/>
    </source>
</evidence>
<dbReference type="EMBL" id="RJUK01000003">
    <property type="protein sequence ID" value="ROQ18007.1"/>
    <property type="molecule type" value="Genomic_DNA"/>
</dbReference>
<evidence type="ECO:0000313" key="3">
    <source>
        <dbReference type="Proteomes" id="UP000273643"/>
    </source>
</evidence>
<dbReference type="InterPro" id="IPR036322">
    <property type="entry name" value="WD40_repeat_dom_sf"/>
</dbReference>
<dbReference type="RefSeq" id="WP_123639343.1">
    <property type="nucleotide sequence ID" value="NZ_RJUK01000003.1"/>
</dbReference>
<dbReference type="Proteomes" id="UP000273643">
    <property type="component" value="Unassembled WGS sequence"/>
</dbReference>